<evidence type="ECO:0000259" key="1">
    <source>
        <dbReference type="Pfam" id="PF24626"/>
    </source>
</evidence>
<sequence>PKGYARKLVPKFIGPCKILKDFGNSTFKMDLPSRLKQRGVHNVFSPSLSRIHIPNDDCLFPWQLETQRANLAKLKECAVAHILYGYDHKSNALFQMKWKSGDLAWLPYQRN</sequence>
<evidence type="ECO:0000313" key="2">
    <source>
        <dbReference type="EMBL" id="KAF9063997.1"/>
    </source>
</evidence>
<dbReference type="Pfam" id="PF24626">
    <property type="entry name" value="SH3_Tf2-1"/>
    <property type="match status" value="1"/>
</dbReference>
<evidence type="ECO:0000313" key="3">
    <source>
        <dbReference type="Proteomes" id="UP000772434"/>
    </source>
</evidence>
<dbReference type="OrthoDB" id="3211671at2759"/>
<accession>A0A9P5PIT6</accession>
<name>A0A9P5PIT6_9AGAR</name>
<dbReference type="InterPro" id="IPR056924">
    <property type="entry name" value="SH3_Tf2-1"/>
</dbReference>
<comment type="caution">
    <text evidence="2">The sequence shown here is derived from an EMBL/GenBank/DDBJ whole genome shotgun (WGS) entry which is preliminary data.</text>
</comment>
<gene>
    <name evidence="2" type="ORF">BDP27DRAFT_1231129</name>
</gene>
<protein>
    <recommendedName>
        <fullName evidence="1">Tf2-1-like SH3-like domain-containing protein</fullName>
    </recommendedName>
</protein>
<proteinExistence type="predicted"/>
<dbReference type="AlphaFoldDB" id="A0A9P5PIT6"/>
<organism evidence="2 3">
    <name type="scientific">Rhodocollybia butyracea</name>
    <dbReference type="NCBI Taxonomy" id="206335"/>
    <lineage>
        <taxon>Eukaryota</taxon>
        <taxon>Fungi</taxon>
        <taxon>Dikarya</taxon>
        <taxon>Basidiomycota</taxon>
        <taxon>Agaricomycotina</taxon>
        <taxon>Agaricomycetes</taxon>
        <taxon>Agaricomycetidae</taxon>
        <taxon>Agaricales</taxon>
        <taxon>Marasmiineae</taxon>
        <taxon>Omphalotaceae</taxon>
        <taxon>Rhodocollybia</taxon>
    </lineage>
</organism>
<feature type="non-terminal residue" evidence="2">
    <location>
        <position position="111"/>
    </location>
</feature>
<reference evidence="2" key="1">
    <citation type="submission" date="2020-11" db="EMBL/GenBank/DDBJ databases">
        <authorList>
            <consortium name="DOE Joint Genome Institute"/>
            <person name="Ahrendt S."/>
            <person name="Riley R."/>
            <person name="Andreopoulos W."/>
            <person name="Labutti K."/>
            <person name="Pangilinan J."/>
            <person name="Ruiz-Duenas F.J."/>
            <person name="Barrasa J.M."/>
            <person name="Sanchez-Garcia M."/>
            <person name="Camarero S."/>
            <person name="Miyauchi S."/>
            <person name="Serrano A."/>
            <person name="Linde D."/>
            <person name="Babiker R."/>
            <person name="Drula E."/>
            <person name="Ayuso-Fernandez I."/>
            <person name="Pacheco R."/>
            <person name="Padilla G."/>
            <person name="Ferreira P."/>
            <person name="Barriuso J."/>
            <person name="Kellner H."/>
            <person name="Castanera R."/>
            <person name="Alfaro M."/>
            <person name="Ramirez L."/>
            <person name="Pisabarro A.G."/>
            <person name="Kuo A."/>
            <person name="Tritt A."/>
            <person name="Lipzen A."/>
            <person name="He G."/>
            <person name="Yan M."/>
            <person name="Ng V."/>
            <person name="Cullen D."/>
            <person name="Martin F."/>
            <person name="Rosso M.-N."/>
            <person name="Henrissat B."/>
            <person name="Hibbett D."/>
            <person name="Martinez A.T."/>
            <person name="Grigoriev I.V."/>
        </authorList>
    </citation>
    <scope>NUCLEOTIDE SEQUENCE</scope>
    <source>
        <strain evidence="2">AH 40177</strain>
    </source>
</reference>
<dbReference type="EMBL" id="JADNRY010000133">
    <property type="protein sequence ID" value="KAF9063997.1"/>
    <property type="molecule type" value="Genomic_DNA"/>
</dbReference>
<keyword evidence="3" id="KW-1185">Reference proteome</keyword>
<dbReference type="Proteomes" id="UP000772434">
    <property type="component" value="Unassembled WGS sequence"/>
</dbReference>
<feature type="domain" description="Tf2-1-like SH3-like" evidence="1">
    <location>
        <begin position="5"/>
        <end position="46"/>
    </location>
</feature>